<dbReference type="CDD" id="cd04847">
    <property type="entry name" value="Peptidases_S8_Subtilisin_like_2"/>
    <property type="match status" value="1"/>
</dbReference>
<dbReference type="InterPro" id="IPR034074">
    <property type="entry name" value="Y4bN_pept_dom"/>
</dbReference>
<dbReference type="Gene3D" id="3.40.50.200">
    <property type="entry name" value="Peptidase S8/S53 domain"/>
    <property type="match status" value="1"/>
</dbReference>
<dbReference type="Proteomes" id="UP000324133">
    <property type="component" value="Unassembled WGS sequence"/>
</dbReference>
<gene>
    <name evidence="2" type="ORF">FOA19_23015</name>
</gene>
<evidence type="ECO:0000313" key="3">
    <source>
        <dbReference type="Proteomes" id="UP000324133"/>
    </source>
</evidence>
<evidence type="ECO:0000259" key="1">
    <source>
        <dbReference type="Pfam" id="PF00082"/>
    </source>
</evidence>
<dbReference type="GO" id="GO:0004252">
    <property type="term" value="F:serine-type endopeptidase activity"/>
    <property type="evidence" value="ECO:0007669"/>
    <property type="project" value="InterPro"/>
</dbReference>
<dbReference type="GO" id="GO:0006508">
    <property type="term" value="P:proteolysis"/>
    <property type="evidence" value="ECO:0007669"/>
    <property type="project" value="InterPro"/>
</dbReference>
<sequence length="797" mass="88331">MPNSNKMPDQNLPIKIFYKRGQYDQRATEGMGSKQLPKWIQGPAELAAKSEVFQQALAETATDFANRPMDKAFIPVVMKVALRSQALSKKPRAAVGELFKRDKSEYNFIGSVQPSELLVRVDSPQHLEFITRNVARPQDFQLGMSAINELAPFEPMIELPQDLAGTVLKAKLICFQQRHLDERIEASFEATLRQQEVMFLKIKYTSELTVYELQPTTLDALQAVQGFEALLSITPTPVYGVGLDEADAAAEISVKVPVPGQDYPTIGILDSGIEPIDHLREWIDPRSYVAVAPEDLDRSHGTSVASIVLYGDELQGKSWVGHGAYKLLDATVFPRRGKALTEGELINRIKEAIARFPDVKIWNLSGGGEASCPEQDFSDFGKALDSIQDLNKVLISKSAGNCRNFEQFLPKARIARAADSVRSLVVASMAHYQGPDDDVNEDWPSPFSRSGFGPNNLAKPDIAHYGGNSGAPRNGQKSSYTGVNAFSLAGGIVQLAGTSFSTPRITALLGGINQRLADGFDPLLLKTLVVHSASYPPALTLDPITRLKELGYGRPGSVEQILHTNQHEITIILRDKLIRGGYLEMWDFPFPEELIDNGHYYGEVILTLVGATRLDGTQGAEYCQSDLKVSLGTYDRIIPSTSKRKRPLNPYQKENGHNLLLPDSYGKLKGSKYLSSPFTRERQLRKYEGKYHPVKKFAINLDELLKSKKVGLIAPKKWFLKLEGLFAQAAESAAAQTGEELSQEFCIAITIRDPRQQYDVYSSVTRHLTASNFQHNNIQLRNQVPVQLRNESDSGEA</sequence>
<name>A0A5B6TA12_9BACT</name>
<organism evidence="2 3">
    <name type="scientific">Rufibacter hautae</name>
    <dbReference type="NCBI Taxonomy" id="2595005"/>
    <lineage>
        <taxon>Bacteria</taxon>
        <taxon>Pseudomonadati</taxon>
        <taxon>Bacteroidota</taxon>
        <taxon>Cytophagia</taxon>
        <taxon>Cytophagales</taxon>
        <taxon>Hymenobacteraceae</taxon>
        <taxon>Rufibacter</taxon>
    </lineage>
</organism>
<keyword evidence="3" id="KW-1185">Reference proteome</keyword>
<reference evidence="2 3" key="1">
    <citation type="submission" date="2019-07" db="EMBL/GenBank/DDBJ databases">
        <title>Rufibacter sp. nov., isolated from lake sediment.</title>
        <authorList>
            <person name="Qu J.-H."/>
        </authorList>
    </citation>
    <scope>NUCLEOTIDE SEQUENCE [LARGE SCALE GENOMIC DNA]</scope>
    <source>
        <strain evidence="2 3">NBS58-1</strain>
    </source>
</reference>
<dbReference type="InterPro" id="IPR000209">
    <property type="entry name" value="Peptidase_S8/S53_dom"/>
</dbReference>
<evidence type="ECO:0000313" key="2">
    <source>
        <dbReference type="EMBL" id="KAA3435919.1"/>
    </source>
</evidence>
<dbReference type="AlphaFoldDB" id="A0A5B6TA12"/>
<dbReference type="OrthoDB" id="1100338at2"/>
<protein>
    <submittedName>
        <fullName evidence="2">S8 family peptidase</fullName>
    </submittedName>
</protein>
<dbReference type="SUPFAM" id="SSF52743">
    <property type="entry name" value="Subtilisin-like"/>
    <property type="match status" value="1"/>
</dbReference>
<feature type="domain" description="Peptidase S8/S53" evidence="1">
    <location>
        <begin position="265"/>
        <end position="539"/>
    </location>
</feature>
<proteinExistence type="predicted"/>
<dbReference type="Pfam" id="PF00082">
    <property type="entry name" value="Peptidase_S8"/>
    <property type="match status" value="1"/>
</dbReference>
<accession>A0A5B6TA12</accession>
<dbReference type="EMBL" id="VKKY01000005">
    <property type="protein sequence ID" value="KAA3435919.1"/>
    <property type="molecule type" value="Genomic_DNA"/>
</dbReference>
<comment type="caution">
    <text evidence="2">The sequence shown here is derived from an EMBL/GenBank/DDBJ whole genome shotgun (WGS) entry which is preliminary data.</text>
</comment>
<dbReference type="InterPro" id="IPR036852">
    <property type="entry name" value="Peptidase_S8/S53_dom_sf"/>
</dbReference>